<keyword evidence="7" id="KW-0819">tRNA processing</keyword>
<accession>A0A8B7NF49</accession>
<dbReference type="GO" id="GO:0005829">
    <property type="term" value="C:cytosol"/>
    <property type="evidence" value="ECO:0007669"/>
    <property type="project" value="TreeGrafter"/>
</dbReference>
<dbReference type="GO" id="GO:0002098">
    <property type="term" value="P:tRNA wobble uridine modification"/>
    <property type="evidence" value="ECO:0007669"/>
    <property type="project" value="InterPro"/>
</dbReference>
<dbReference type="CTD" id="23587"/>
<feature type="region of interest" description="Disordered" evidence="9">
    <location>
        <begin position="279"/>
        <end position="303"/>
    </location>
</feature>
<dbReference type="GO" id="GO:0033588">
    <property type="term" value="C:elongator holoenzyme complex"/>
    <property type="evidence" value="ECO:0007669"/>
    <property type="project" value="InterPro"/>
</dbReference>
<evidence type="ECO:0000256" key="7">
    <source>
        <dbReference type="ARBA" id="ARBA00022694"/>
    </source>
</evidence>
<name>A0A8B7NF49_HYAAZ</name>
<comment type="pathway">
    <text evidence="3">tRNA modification; 5-methoxycarbonylmethyl-2-thiouridine-tRNA biosynthesis.</text>
</comment>
<evidence type="ECO:0000256" key="3">
    <source>
        <dbReference type="ARBA" id="ARBA00005043"/>
    </source>
</evidence>
<dbReference type="GO" id="GO:0000049">
    <property type="term" value="F:tRNA binding"/>
    <property type="evidence" value="ECO:0007669"/>
    <property type="project" value="TreeGrafter"/>
</dbReference>
<dbReference type="UniPathway" id="UPA00988"/>
<dbReference type="PANTHER" id="PTHR15641">
    <property type="entry name" value="ELONGATOR COMPLEX PROTEIN 5"/>
    <property type="match status" value="1"/>
</dbReference>
<reference evidence="11" key="1">
    <citation type="submission" date="2025-08" db="UniProtKB">
        <authorList>
            <consortium name="RefSeq"/>
        </authorList>
    </citation>
    <scope>IDENTIFICATION</scope>
    <source>
        <tissue evidence="11">Whole organism</tissue>
    </source>
</reference>
<comment type="similarity">
    <text evidence="4">Belongs to the ELP5 family.</text>
</comment>
<evidence type="ECO:0000313" key="11">
    <source>
        <dbReference type="RefSeq" id="XP_018012239.1"/>
    </source>
</evidence>
<evidence type="ECO:0000256" key="6">
    <source>
        <dbReference type="ARBA" id="ARBA00022490"/>
    </source>
</evidence>
<dbReference type="OrthoDB" id="6371180at2759"/>
<dbReference type="KEGG" id="hazt:108669421"/>
<gene>
    <name evidence="11" type="primary">LOC108669421</name>
</gene>
<dbReference type="AlphaFoldDB" id="A0A8B7NF49"/>
<dbReference type="GeneID" id="108669421"/>
<dbReference type="GO" id="GO:0005634">
    <property type="term" value="C:nucleus"/>
    <property type="evidence" value="ECO:0007669"/>
    <property type="project" value="UniProtKB-SubCell"/>
</dbReference>
<dbReference type="InterPro" id="IPR019519">
    <property type="entry name" value="Elp5"/>
</dbReference>
<comment type="subcellular location">
    <subcellularLocation>
        <location evidence="2">Cytoplasm</location>
    </subcellularLocation>
    <subcellularLocation>
        <location evidence="1">Nucleus</location>
    </subcellularLocation>
</comment>
<evidence type="ECO:0000256" key="2">
    <source>
        <dbReference type="ARBA" id="ARBA00004496"/>
    </source>
</evidence>
<dbReference type="Proteomes" id="UP000694843">
    <property type="component" value="Unplaced"/>
</dbReference>
<evidence type="ECO:0000256" key="9">
    <source>
        <dbReference type="SAM" id="MobiDB-lite"/>
    </source>
</evidence>
<evidence type="ECO:0000256" key="5">
    <source>
        <dbReference type="ARBA" id="ARBA00020264"/>
    </source>
</evidence>
<protein>
    <recommendedName>
        <fullName evidence="5">Elongator complex protein 5</fullName>
    </recommendedName>
</protein>
<proteinExistence type="inferred from homology"/>
<keyword evidence="8" id="KW-0539">Nucleus</keyword>
<dbReference type="PANTHER" id="PTHR15641:SF1">
    <property type="entry name" value="ELONGATOR COMPLEX PROTEIN 5"/>
    <property type="match status" value="1"/>
</dbReference>
<keyword evidence="6" id="KW-0963">Cytoplasm</keyword>
<evidence type="ECO:0000256" key="8">
    <source>
        <dbReference type="ARBA" id="ARBA00023242"/>
    </source>
</evidence>
<evidence type="ECO:0000313" key="10">
    <source>
        <dbReference type="Proteomes" id="UP000694843"/>
    </source>
</evidence>
<evidence type="ECO:0000256" key="1">
    <source>
        <dbReference type="ARBA" id="ARBA00004123"/>
    </source>
</evidence>
<dbReference type="RefSeq" id="XP_018012239.1">
    <property type="nucleotide sequence ID" value="XM_018156750.2"/>
</dbReference>
<organism evidence="10 11">
    <name type="scientific">Hyalella azteca</name>
    <name type="common">Amphipod</name>
    <dbReference type="NCBI Taxonomy" id="294128"/>
    <lineage>
        <taxon>Eukaryota</taxon>
        <taxon>Metazoa</taxon>
        <taxon>Ecdysozoa</taxon>
        <taxon>Arthropoda</taxon>
        <taxon>Crustacea</taxon>
        <taxon>Multicrustacea</taxon>
        <taxon>Malacostraca</taxon>
        <taxon>Eumalacostraca</taxon>
        <taxon>Peracarida</taxon>
        <taxon>Amphipoda</taxon>
        <taxon>Senticaudata</taxon>
        <taxon>Talitrida</taxon>
        <taxon>Talitroidea</taxon>
        <taxon>Hyalellidae</taxon>
        <taxon>Hyalella</taxon>
    </lineage>
</organism>
<evidence type="ECO:0000256" key="4">
    <source>
        <dbReference type="ARBA" id="ARBA00009567"/>
    </source>
</evidence>
<sequence>MASSTFKNLLTLKEMPFPSLLILTDAPNAVSAENVMQILLDKFLAQTNFSVHFVQANPFTHKFSFSDQVCLYTQSFNAYGEDETALDKFITFFRSSCQIKSAPSIPRLTHLAAKTPLLSTAAPLGLENLKNCIDSKVKTHEDDNKKTVLMIDRAEDVLLHTTVRHLLSLCKEIAAAGSIVVLACSSSLISANAMKNLRHSASAIVDLSPAEAVQTPQWQGIADVLIRRSTGKIIKTREYYCINSKTSVILTAIAPPRLNDDYSFINTLETPTKLAGISVGDRFKTPHGDSSQVSSHRESNVKSFPHIPANKTIQQKAATHSTEVQSKDDSAINVLASQTTFNLKLSDHERTVKNNLVLPHQRVVLSGMEGMVHYTPDSEDWDDEDPDDDLDI</sequence>
<keyword evidence="10" id="KW-1185">Reference proteome</keyword>